<keyword evidence="8" id="KW-0576">Peroxisome</keyword>
<dbReference type="GO" id="GO:0016405">
    <property type="term" value="F:CoA-ligase activity"/>
    <property type="evidence" value="ECO:0007669"/>
    <property type="project" value="TreeGrafter"/>
</dbReference>
<evidence type="ECO:0000256" key="5">
    <source>
        <dbReference type="ARBA" id="ARBA00022741"/>
    </source>
</evidence>
<comment type="similarity">
    <text evidence="3">Belongs to the ATP-dependent AMP-binding enzyme family.</text>
</comment>
<evidence type="ECO:0000256" key="4">
    <source>
        <dbReference type="ARBA" id="ARBA00022723"/>
    </source>
</evidence>
<dbReference type="Gene3D" id="3.40.50.980">
    <property type="match status" value="1"/>
</dbReference>
<evidence type="ECO:0000256" key="8">
    <source>
        <dbReference type="ARBA" id="ARBA00023140"/>
    </source>
</evidence>
<name>B8QRL2_9COLE</name>
<keyword evidence="6" id="KW-0067">ATP-binding</keyword>
<dbReference type="PANTHER" id="PTHR24096:SF423">
    <property type="entry name" value="GM05240P"/>
    <property type="match status" value="1"/>
</dbReference>
<dbReference type="GO" id="GO:0005777">
    <property type="term" value="C:peroxisome"/>
    <property type="evidence" value="ECO:0007669"/>
    <property type="project" value="UniProtKB-SubCell"/>
</dbReference>
<evidence type="ECO:0000256" key="6">
    <source>
        <dbReference type="ARBA" id="ARBA00022840"/>
    </source>
</evidence>
<evidence type="ECO:0000256" key="1">
    <source>
        <dbReference type="ARBA" id="ARBA00001946"/>
    </source>
</evidence>
<evidence type="ECO:0000256" key="2">
    <source>
        <dbReference type="ARBA" id="ARBA00004275"/>
    </source>
</evidence>
<organism evidence="10">
    <name type="scientific">Anacaena sp. JCD-2008</name>
    <dbReference type="NCBI Taxonomy" id="554916"/>
    <lineage>
        <taxon>Eukaryota</taxon>
        <taxon>Metazoa</taxon>
        <taxon>Ecdysozoa</taxon>
        <taxon>Arthropoda</taxon>
        <taxon>Hexapoda</taxon>
        <taxon>Insecta</taxon>
        <taxon>Pterygota</taxon>
        <taxon>Neoptera</taxon>
        <taxon>Endopterygota</taxon>
        <taxon>Coleoptera</taxon>
        <taxon>Polyphaga</taxon>
        <taxon>Staphyliniformia</taxon>
        <taxon>Hydrophilidae</taxon>
        <taxon>Hydrophilinae</taxon>
        <taxon>Anacaena</taxon>
    </lineage>
</organism>
<evidence type="ECO:0000313" key="10">
    <source>
        <dbReference type="EMBL" id="ACH87765.1"/>
    </source>
</evidence>
<feature type="non-terminal residue" evidence="10">
    <location>
        <position position="233"/>
    </location>
</feature>
<keyword evidence="4" id="KW-0479">Metal-binding</keyword>
<comment type="subcellular location">
    <subcellularLocation>
        <location evidence="2">Peroxisome</location>
    </subcellularLocation>
</comment>
<dbReference type="Pfam" id="PF00501">
    <property type="entry name" value="AMP-binding"/>
    <property type="match status" value="1"/>
</dbReference>
<protein>
    <submittedName>
        <fullName evidence="10">Putative fatty acyl-CoA synthetase</fullName>
    </submittedName>
</protein>
<dbReference type="GO" id="GO:0046872">
    <property type="term" value="F:metal ion binding"/>
    <property type="evidence" value="ECO:0007669"/>
    <property type="project" value="UniProtKB-KW"/>
</dbReference>
<evidence type="ECO:0000256" key="7">
    <source>
        <dbReference type="ARBA" id="ARBA00022842"/>
    </source>
</evidence>
<dbReference type="GO" id="GO:0005524">
    <property type="term" value="F:ATP binding"/>
    <property type="evidence" value="ECO:0007669"/>
    <property type="project" value="UniProtKB-KW"/>
</dbReference>
<evidence type="ECO:0000259" key="9">
    <source>
        <dbReference type="Pfam" id="PF00501"/>
    </source>
</evidence>
<dbReference type="EMBL" id="EU684071">
    <property type="protein sequence ID" value="ACH87765.1"/>
    <property type="molecule type" value="Genomic_DNA"/>
</dbReference>
<feature type="domain" description="AMP-dependent synthetase/ligase" evidence="9">
    <location>
        <begin position="1"/>
        <end position="193"/>
    </location>
</feature>
<reference evidence="10" key="1">
    <citation type="journal article" date="2009" name="Mol. Phylogenet. Evol.">
        <title>The evolution of the adenylate-forming protein family in beetles: multiple luciferase gene paralogues in fireflies and glow-worms.</title>
        <authorList>
            <person name="Day J.C."/>
            <person name="Goodall T.I."/>
            <person name="Bailey M.J."/>
        </authorList>
    </citation>
    <scope>NUCLEOTIDE SEQUENCE</scope>
    <source>
        <strain evidence="10">AnsOxM1</strain>
    </source>
</reference>
<dbReference type="AlphaFoldDB" id="B8QRL2"/>
<dbReference type="SUPFAM" id="SSF56801">
    <property type="entry name" value="Acetyl-CoA synthetase-like"/>
    <property type="match status" value="1"/>
</dbReference>
<keyword evidence="5" id="KW-0547">Nucleotide-binding</keyword>
<dbReference type="InterPro" id="IPR000873">
    <property type="entry name" value="AMP-dep_synth/lig_dom"/>
</dbReference>
<evidence type="ECO:0000256" key="3">
    <source>
        <dbReference type="ARBA" id="ARBA00006432"/>
    </source>
</evidence>
<keyword evidence="7" id="KW-0460">Magnesium</keyword>
<dbReference type="PANTHER" id="PTHR24096">
    <property type="entry name" value="LONG-CHAIN-FATTY-ACID--COA LIGASE"/>
    <property type="match status" value="1"/>
</dbReference>
<feature type="non-terminal residue" evidence="10">
    <location>
        <position position="1"/>
    </location>
</feature>
<sequence>MLSHENVRCCLEYMSDPNYANISSTDITVSVLPYFHIFGLYLLVNSIAHDMKLIDLTKFKPDVYLKCIQDYKATKLFVVPSLAVFLAKSPLLDNYDISSINDILCGAAPLGKDIEVILRNKLKLAAIRQVYGLTECAGAATMFPTGVASKPGSSGILLPMAKCKVVDPETRETLGPNKPGELCFKGPLAMKGYIGDPVATTNTFDEDGFLHTGDIGYYDDSQHFYIVDRLKEL</sequence>
<accession>B8QRL2</accession>
<proteinExistence type="inferred from homology"/>
<comment type="cofactor">
    <cofactor evidence="1">
        <name>Mg(2+)</name>
        <dbReference type="ChEBI" id="CHEBI:18420"/>
    </cofactor>
</comment>
<dbReference type="Gene3D" id="2.30.38.10">
    <property type="entry name" value="Luciferase, Domain 3"/>
    <property type="match status" value="1"/>
</dbReference>